<organism evidence="1 2">
    <name type="scientific">Burkholderia pyrrocinia</name>
    <name type="common">Pseudomonas pyrrocinia</name>
    <dbReference type="NCBI Taxonomy" id="60550"/>
    <lineage>
        <taxon>Bacteria</taxon>
        <taxon>Pseudomonadati</taxon>
        <taxon>Pseudomonadota</taxon>
        <taxon>Betaproteobacteria</taxon>
        <taxon>Burkholderiales</taxon>
        <taxon>Burkholderiaceae</taxon>
        <taxon>Burkholderia</taxon>
        <taxon>Burkholderia cepacia complex</taxon>
    </lineage>
</organism>
<dbReference type="AlphaFoldDB" id="A0A318J1V5"/>
<dbReference type="RefSeq" id="WP_072438825.1">
    <property type="nucleotide sequence ID" value="NZ_QJJY01000001.1"/>
</dbReference>
<name>A0A318J1V5_BURPY</name>
<gene>
    <name evidence="1" type="ORF">NA66_1001693</name>
</gene>
<evidence type="ECO:0000313" key="1">
    <source>
        <dbReference type="EMBL" id="PXX41083.1"/>
    </source>
</evidence>
<reference evidence="1 2" key="1">
    <citation type="submission" date="2018-05" db="EMBL/GenBank/DDBJ databases">
        <title>Comparative genomics of bacterial root endophytes of switchgrass collected from native prairies over two seasons.</title>
        <authorList>
            <person name="Tang Y."/>
        </authorList>
    </citation>
    <scope>NUCLEOTIDE SEQUENCE [LARGE SCALE GENOMIC DNA]</scope>
    <source>
        <strain evidence="1 2">NFIX32</strain>
    </source>
</reference>
<evidence type="ECO:0000313" key="2">
    <source>
        <dbReference type="Proteomes" id="UP000247755"/>
    </source>
</evidence>
<protein>
    <submittedName>
        <fullName evidence="1">Uncharacterized protein</fullName>
    </submittedName>
</protein>
<sequence>MPIVVQGQTGSVSCLYLIQDVAQRLNIPSPSVVATSTDPAILQLLALSNKEGEWLANKNWQALTQEATFTTSAQENQGSLSLIAPYMKNIINDTMWNRDLRRPVFGPMTAQRWEQLKAMVMQGPWNQFQIRGGNVLFIPIPMAGQHIWFQYTSRNWCQSASGMGQVKFLADTDTLVLRDDLFKLGLEWRWRKAKGLEYAQDFADYEDFMQDCLATDGTKDVINMGDVKYDIYPGILVPSGSWS</sequence>
<dbReference type="EMBL" id="QJJY01000001">
    <property type="protein sequence ID" value="PXX41083.1"/>
    <property type="molecule type" value="Genomic_DNA"/>
</dbReference>
<accession>A0A318J1V5</accession>
<dbReference type="Proteomes" id="UP000247755">
    <property type="component" value="Unassembled WGS sequence"/>
</dbReference>
<comment type="caution">
    <text evidence="1">The sequence shown here is derived from an EMBL/GenBank/DDBJ whole genome shotgun (WGS) entry which is preliminary data.</text>
</comment>
<proteinExistence type="predicted"/>